<evidence type="ECO:0000256" key="2">
    <source>
        <dbReference type="ARBA" id="ARBA00012442"/>
    </source>
</evidence>
<accession>A0A6P4J8L0</accession>
<keyword evidence="11" id="KW-1185">Reference proteome</keyword>
<evidence type="ECO:0000256" key="3">
    <source>
        <dbReference type="ARBA" id="ARBA00022490"/>
    </source>
</evidence>
<comment type="subcellular location">
    <subcellularLocation>
        <location evidence="1">Cytoplasm</location>
    </subcellularLocation>
</comment>
<evidence type="ECO:0000256" key="5">
    <source>
        <dbReference type="ARBA" id="ARBA00022679"/>
    </source>
</evidence>
<evidence type="ECO:0000313" key="12">
    <source>
        <dbReference type="RefSeq" id="XP_017031801.1"/>
    </source>
</evidence>
<keyword evidence="4" id="KW-0723">Serine/threonine-protein kinase</keyword>
<evidence type="ECO:0000256" key="4">
    <source>
        <dbReference type="ARBA" id="ARBA00022527"/>
    </source>
</evidence>
<evidence type="ECO:0000313" key="11">
    <source>
        <dbReference type="Proteomes" id="UP001652661"/>
    </source>
</evidence>
<dbReference type="GO" id="GO:0008384">
    <property type="term" value="F:IkappaB kinase activity"/>
    <property type="evidence" value="ECO:0007669"/>
    <property type="project" value="UniProtKB-EC"/>
</dbReference>
<comment type="catalytic activity">
    <reaction evidence="9">
        <text>L-seryl-[I-kappa-B protein] + ATP = O-phospho-L-seryl-[I-kappa-B protein] + ADP + H(+)</text>
        <dbReference type="Rhea" id="RHEA:19073"/>
        <dbReference type="Rhea" id="RHEA-COMP:13698"/>
        <dbReference type="Rhea" id="RHEA-COMP:13699"/>
        <dbReference type="ChEBI" id="CHEBI:15378"/>
        <dbReference type="ChEBI" id="CHEBI:29999"/>
        <dbReference type="ChEBI" id="CHEBI:30616"/>
        <dbReference type="ChEBI" id="CHEBI:83421"/>
        <dbReference type="ChEBI" id="CHEBI:456216"/>
        <dbReference type="EC" id="2.7.11.10"/>
    </reaction>
</comment>
<proteinExistence type="predicted"/>
<evidence type="ECO:0000256" key="7">
    <source>
        <dbReference type="ARBA" id="ARBA00022777"/>
    </source>
</evidence>
<dbReference type="SMART" id="SM00220">
    <property type="entry name" value="S_TKc"/>
    <property type="match status" value="1"/>
</dbReference>
<keyword evidence="6" id="KW-0547">Nucleotide-binding</keyword>
<dbReference type="OrthoDB" id="267381at2759"/>
<evidence type="ECO:0000256" key="8">
    <source>
        <dbReference type="ARBA" id="ARBA00022840"/>
    </source>
</evidence>
<dbReference type="EC" id="2.7.11.10" evidence="2"/>
<dbReference type="SUPFAM" id="SSF56112">
    <property type="entry name" value="Protein kinase-like (PK-like)"/>
    <property type="match status" value="1"/>
</dbReference>
<dbReference type="GO" id="GO:0033209">
    <property type="term" value="P:tumor necrosis factor-mediated signaling pathway"/>
    <property type="evidence" value="ECO:0007669"/>
    <property type="project" value="TreeGrafter"/>
</dbReference>
<keyword evidence="5" id="KW-0808">Transferase</keyword>
<dbReference type="InterPro" id="IPR051180">
    <property type="entry name" value="IKK"/>
</dbReference>
<gene>
    <name evidence="12" type="primary">IKKbeta</name>
</gene>
<dbReference type="PANTHER" id="PTHR22969">
    <property type="entry name" value="IKB KINASE"/>
    <property type="match status" value="1"/>
</dbReference>
<dbReference type="PROSITE" id="PS00108">
    <property type="entry name" value="PROTEIN_KINASE_ST"/>
    <property type="match status" value="1"/>
</dbReference>
<dbReference type="PANTHER" id="PTHR22969:SF17">
    <property type="entry name" value="INHIBITOR OF NUCLEAR FACTOR KAPPA-B KINASE SUBUNIT BETA"/>
    <property type="match status" value="1"/>
</dbReference>
<sequence>MIGKMESWGNWLLCGELGQGGFGKVHHWRHLSGGQEIATKHIKDLNSLSADQQIKLSERWNMEYNWTREFQQLPHIVAGVILDELDPAFRDFLNGRHIAKLPVIVLEYCNGGDVRKRLQSPENANGLVEFEVREILAALRLAVHFLHSKCGVCHRDLKPDNIVIQRGADGKKVYKLTDFGLARGTPEKTILQSVVGTRNYFAPEVVVSGIYNKAVDYWSLGIIAYEVAIGELPFIPHQTPKNIIMSLEKKPREVIAITEDHADPSRFINQKHLPNEHHLSRPWAEKFTEWLRLPLDSDQKRRGQLASDEVQSVPVVFSALDKLLQIKVLTIFSVNSSKLLEYAVTDDMTKERLIGVIARDTEMAIEDVYLVLPTFHPHKKITPSTKPIDLYVEEWRDTSKDTRKWTKRSTPPVMVYVFQGKNTKYSVSEPVFTTLMLKCNTPKFKSEERWLLKRLALDMHCVISKEQAKVEMFLSGINEHALVLEDEIIASPFKDMINKQLLTTASVFDQLQGLRTEAKTESPSIQLNDSAEWEKLKASYEVIIDSANKLLAHFDSCLRQARNKVNVTKQLLQDYGEKDIFHVNGFQRQYLRNGGSISLGEFREAAKEFGKTYQKLHIDGPLVKEAKMIDTLHLHFAAGRSAVPTALEKFEHIKSDISKLLLKMLKSAAFPPMVSPIPISVAPPAMLQLSDEMSRLTMGTGHPSSDPFDSLTTNSVIAEAERISKMLQTEMEVDPA</sequence>
<dbReference type="InterPro" id="IPR011009">
    <property type="entry name" value="Kinase-like_dom_sf"/>
</dbReference>
<evidence type="ECO:0000256" key="6">
    <source>
        <dbReference type="ARBA" id="ARBA00022741"/>
    </source>
</evidence>
<evidence type="ECO:0000259" key="10">
    <source>
        <dbReference type="PROSITE" id="PS50011"/>
    </source>
</evidence>
<dbReference type="InterPro" id="IPR008271">
    <property type="entry name" value="Ser/Thr_kinase_AS"/>
</dbReference>
<dbReference type="Gene3D" id="1.10.510.10">
    <property type="entry name" value="Transferase(Phosphotransferase) domain 1"/>
    <property type="match status" value="1"/>
</dbReference>
<dbReference type="PROSITE" id="PS50011">
    <property type="entry name" value="PROTEIN_KINASE_DOM"/>
    <property type="match status" value="1"/>
</dbReference>
<dbReference type="Pfam" id="PF00069">
    <property type="entry name" value="Pkinase"/>
    <property type="match status" value="1"/>
</dbReference>
<keyword evidence="8" id="KW-0067">ATP-binding</keyword>
<name>A0A6P4J8L0_DROKI</name>
<dbReference type="Proteomes" id="UP001652661">
    <property type="component" value="Chromosome 3R"/>
</dbReference>
<organism evidence="11 12">
    <name type="scientific">Drosophila kikkawai</name>
    <name type="common">Fruit fly</name>
    <dbReference type="NCBI Taxonomy" id="30033"/>
    <lineage>
        <taxon>Eukaryota</taxon>
        <taxon>Metazoa</taxon>
        <taxon>Ecdysozoa</taxon>
        <taxon>Arthropoda</taxon>
        <taxon>Hexapoda</taxon>
        <taxon>Insecta</taxon>
        <taxon>Pterygota</taxon>
        <taxon>Neoptera</taxon>
        <taxon>Endopterygota</taxon>
        <taxon>Diptera</taxon>
        <taxon>Brachycera</taxon>
        <taxon>Muscomorpha</taxon>
        <taxon>Ephydroidea</taxon>
        <taxon>Drosophilidae</taxon>
        <taxon>Drosophila</taxon>
        <taxon>Sophophora</taxon>
    </lineage>
</organism>
<keyword evidence="7 12" id="KW-0418">Kinase</keyword>
<dbReference type="RefSeq" id="XP_017031801.1">
    <property type="nucleotide sequence ID" value="XM_017176312.3"/>
</dbReference>
<dbReference type="AlphaFoldDB" id="A0A6P4J8L0"/>
<evidence type="ECO:0000256" key="1">
    <source>
        <dbReference type="ARBA" id="ARBA00004496"/>
    </source>
</evidence>
<keyword evidence="3" id="KW-0963">Cytoplasm</keyword>
<dbReference type="GO" id="GO:0045944">
    <property type="term" value="P:positive regulation of transcription by RNA polymerase II"/>
    <property type="evidence" value="ECO:0007669"/>
    <property type="project" value="TreeGrafter"/>
</dbReference>
<dbReference type="InterPro" id="IPR000719">
    <property type="entry name" value="Prot_kinase_dom"/>
</dbReference>
<evidence type="ECO:0000256" key="9">
    <source>
        <dbReference type="ARBA" id="ARBA00048789"/>
    </source>
</evidence>
<feature type="domain" description="Protein kinase" evidence="10">
    <location>
        <begin position="11"/>
        <end position="316"/>
    </location>
</feature>
<dbReference type="GO" id="GO:0008385">
    <property type="term" value="C:IkappaB kinase complex"/>
    <property type="evidence" value="ECO:0007669"/>
    <property type="project" value="TreeGrafter"/>
</dbReference>
<protein>
    <recommendedName>
        <fullName evidence="2">IkappaB kinase</fullName>
        <ecNumber evidence="2">2.7.11.10</ecNumber>
    </recommendedName>
</protein>
<reference evidence="12" key="1">
    <citation type="submission" date="2025-08" db="UniProtKB">
        <authorList>
            <consortium name="RefSeq"/>
        </authorList>
    </citation>
    <scope>IDENTIFICATION</scope>
    <source>
        <strain evidence="12">14028-0561.14</strain>
        <tissue evidence="12">Whole fly</tissue>
    </source>
</reference>
<dbReference type="GO" id="GO:0005524">
    <property type="term" value="F:ATP binding"/>
    <property type="evidence" value="ECO:0007669"/>
    <property type="project" value="UniProtKB-KW"/>
</dbReference>